<dbReference type="RefSeq" id="WP_120648456.1">
    <property type="nucleotide sequence ID" value="NZ_RAWB01000855.1"/>
</dbReference>
<keyword evidence="2" id="KW-1185">Reference proteome</keyword>
<name>A0A3A8N4B2_9BACT</name>
<evidence type="ECO:0000313" key="1">
    <source>
        <dbReference type="EMBL" id="RKH38350.1"/>
    </source>
</evidence>
<reference evidence="2" key="1">
    <citation type="submission" date="2018-09" db="EMBL/GenBank/DDBJ databases">
        <authorList>
            <person name="Livingstone P.G."/>
            <person name="Whitworth D.E."/>
        </authorList>
    </citation>
    <scope>NUCLEOTIDE SEQUENCE [LARGE SCALE GENOMIC DNA]</scope>
    <source>
        <strain evidence="2">CA051B</strain>
    </source>
</reference>
<dbReference type="GO" id="GO:0032259">
    <property type="term" value="P:methylation"/>
    <property type="evidence" value="ECO:0007669"/>
    <property type="project" value="UniProtKB-KW"/>
</dbReference>
<dbReference type="GO" id="GO:0008168">
    <property type="term" value="F:methyltransferase activity"/>
    <property type="evidence" value="ECO:0007669"/>
    <property type="project" value="UniProtKB-KW"/>
</dbReference>
<dbReference type="Pfam" id="PF13489">
    <property type="entry name" value="Methyltransf_23"/>
    <property type="match status" value="1"/>
</dbReference>
<dbReference type="SUPFAM" id="SSF53335">
    <property type="entry name" value="S-adenosyl-L-methionine-dependent methyltransferases"/>
    <property type="match status" value="1"/>
</dbReference>
<dbReference type="AlphaFoldDB" id="A0A3A8N4B2"/>
<dbReference type="InterPro" id="IPR029063">
    <property type="entry name" value="SAM-dependent_MTases_sf"/>
</dbReference>
<keyword evidence="1" id="KW-0808">Transferase</keyword>
<keyword evidence="1" id="KW-0489">Methyltransferase</keyword>
<dbReference type="Gene3D" id="3.40.50.150">
    <property type="entry name" value="Vaccinia Virus protein VP39"/>
    <property type="match status" value="1"/>
</dbReference>
<accession>A0A3A8N4B2</accession>
<comment type="caution">
    <text evidence="1">The sequence shown here is derived from an EMBL/GenBank/DDBJ whole genome shotgun (WGS) entry which is preliminary data.</text>
</comment>
<dbReference type="EMBL" id="RAWB01000855">
    <property type="protein sequence ID" value="RKH38350.1"/>
    <property type="molecule type" value="Genomic_DNA"/>
</dbReference>
<protein>
    <submittedName>
        <fullName evidence="1">Methyltransferase domain-containing protein</fullName>
    </submittedName>
</protein>
<organism evidence="1 2">
    <name type="scientific">Corallococcus llansteffanensis</name>
    <dbReference type="NCBI Taxonomy" id="2316731"/>
    <lineage>
        <taxon>Bacteria</taxon>
        <taxon>Pseudomonadati</taxon>
        <taxon>Myxococcota</taxon>
        <taxon>Myxococcia</taxon>
        <taxon>Myxococcales</taxon>
        <taxon>Cystobacterineae</taxon>
        <taxon>Myxococcaceae</taxon>
        <taxon>Corallococcus</taxon>
    </lineage>
</organism>
<proteinExistence type="predicted"/>
<sequence>MRAPAVEAGWLRRWAPALVPLEEGVWTAGRSTPVSYPGDGHVLCRAVEDGSFWFQHRNRCIVDAVRAWPPRGPLVDAGGGNGYVAAGLRDAGIPTLVVEPGLDGARQARARGLEPVVCATLEDAGFRPHSLPALGFFDVIEHVEEDVRLLEQARELLEEDGRLYLTVPAFSWLWAEDDVVAGHFRRYARAPLCDLLRRTGFAVDFASYLFAPLPLPLWLLRAVPSRLGLRSEGAVRARQDAEHGARGGVASAALRAVLSAERAWLRRGGSLPLGTSLLVVAHVEGR</sequence>
<dbReference type="Proteomes" id="UP000272888">
    <property type="component" value="Unassembled WGS sequence"/>
</dbReference>
<gene>
    <name evidence="1" type="ORF">D7V93_41245</name>
</gene>
<evidence type="ECO:0000313" key="2">
    <source>
        <dbReference type="Proteomes" id="UP000272888"/>
    </source>
</evidence>